<dbReference type="EMBL" id="JACJIQ010000017">
    <property type="protein sequence ID" value="MBA9079001.1"/>
    <property type="molecule type" value="Genomic_DNA"/>
</dbReference>
<sequence>MQFRTEIHIPPAPIRFSRTKGIFTIGSCFAEVIGRKLRLVKANAQVNPFGTIFNPLSAHKLIRAAVTGDTAGLADGLVERQGLWFHHDFHSSYRHAEPEGLLQMLREALQEAGHFLKQAQALLLTWGTAYVYERNDNGTLVANCHKVPQRSFSRRLLTLEEITQDARQTLQLLQEHCPTLQVILTVSPVRHVKDTLVLNNVSKSILRLAAHLAQEQHPMISYFPAYELLLDDLRDYRFYGADLIHPSEMAETYIWEKFIDVYADQAFSHFLERWAEVQRDLTHRAFNPDSSAHQQFLQQLLQKLQAMALEANVHEEIATVQRQLRT</sequence>
<proteinExistence type="predicted"/>
<comment type="caution">
    <text evidence="2">The sequence shown here is derived from an EMBL/GenBank/DDBJ whole genome shotgun (WGS) entry which is preliminary data.</text>
</comment>
<dbReference type="AlphaFoldDB" id="A0A839GZA4"/>
<name>A0A839GZA4_9BACT</name>
<dbReference type="RefSeq" id="WP_066837638.1">
    <property type="nucleotide sequence ID" value="NZ_JACJIQ010000017.1"/>
</dbReference>
<dbReference type="InterPro" id="IPR014982">
    <property type="entry name" value="GSCFA"/>
</dbReference>
<organism evidence="2 3">
    <name type="scientific">Rufibacter quisquiliarum</name>
    <dbReference type="NCBI Taxonomy" id="1549639"/>
    <lineage>
        <taxon>Bacteria</taxon>
        <taxon>Pseudomonadati</taxon>
        <taxon>Bacteroidota</taxon>
        <taxon>Cytophagia</taxon>
        <taxon>Cytophagales</taxon>
        <taxon>Hymenobacteraceae</taxon>
        <taxon>Rufibacter</taxon>
    </lineage>
</organism>
<dbReference type="GO" id="GO:0016788">
    <property type="term" value="F:hydrolase activity, acting on ester bonds"/>
    <property type="evidence" value="ECO:0007669"/>
    <property type="project" value="UniProtKB-ARBA"/>
</dbReference>
<dbReference type="InterPro" id="IPR036514">
    <property type="entry name" value="SGNH_hydro_sf"/>
</dbReference>
<evidence type="ECO:0000313" key="3">
    <source>
        <dbReference type="Proteomes" id="UP000563094"/>
    </source>
</evidence>
<reference evidence="2 3" key="1">
    <citation type="submission" date="2020-08" db="EMBL/GenBank/DDBJ databases">
        <title>Genomic Encyclopedia of Type Strains, Phase IV (KMG-IV): sequencing the most valuable type-strain genomes for metagenomic binning, comparative biology and taxonomic classification.</title>
        <authorList>
            <person name="Goeker M."/>
        </authorList>
    </citation>
    <scope>NUCLEOTIDE SEQUENCE [LARGE SCALE GENOMIC DNA]</scope>
    <source>
        <strain evidence="2 3">DSM 29854</strain>
    </source>
</reference>
<dbReference type="Pfam" id="PF08885">
    <property type="entry name" value="GSCFA"/>
    <property type="match status" value="1"/>
</dbReference>
<accession>A0A839GZA4</accession>
<dbReference type="SUPFAM" id="SSF52266">
    <property type="entry name" value="SGNH hydrolase"/>
    <property type="match status" value="1"/>
</dbReference>
<protein>
    <submittedName>
        <fullName evidence="2">Lysophospholipase L1-like esterase</fullName>
    </submittedName>
</protein>
<evidence type="ECO:0000259" key="1">
    <source>
        <dbReference type="Pfam" id="PF08885"/>
    </source>
</evidence>
<keyword evidence="3" id="KW-1185">Reference proteome</keyword>
<dbReference type="Gene3D" id="3.40.50.1110">
    <property type="entry name" value="SGNH hydrolase"/>
    <property type="match status" value="1"/>
</dbReference>
<gene>
    <name evidence="2" type="ORF">FHS90_003735</name>
</gene>
<evidence type="ECO:0000313" key="2">
    <source>
        <dbReference type="EMBL" id="MBA9079001.1"/>
    </source>
</evidence>
<dbReference type="Proteomes" id="UP000563094">
    <property type="component" value="Unassembled WGS sequence"/>
</dbReference>
<feature type="domain" description="GSCFA" evidence="1">
    <location>
        <begin position="22"/>
        <end position="258"/>
    </location>
</feature>